<evidence type="ECO:0000259" key="1">
    <source>
        <dbReference type="SMART" id="SM00587"/>
    </source>
</evidence>
<dbReference type="InterPro" id="IPR015897">
    <property type="entry name" value="CHK_kinase-like"/>
</dbReference>
<dbReference type="Pfam" id="PF02958">
    <property type="entry name" value="EcKL"/>
    <property type="match status" value="1"/>
</dbReference>
<dbReference type="PANTHER" id="PTHR11012:SF48">
    <property type="entry name" value="CHK KINASE-LIKE DOMAIN-CONTAINING PROTEIN-RELATED"/>
    <property type="match status" value="1"/>
</dbReference>
<dbReference type="OrthoDB" id="190089at2759"/>
<feature type="domain" description="CHK kinase-like" evidence="1">
    <location>
        <begin position="123"/>
        <end position="319"/>
    </location>
</feature>
<proteinExistence type="predicted"/>
<sequence>MELLSSAECLRIALRTRQLKAEDENLVLLRRQLDAGSQDLLGYMGEYYKLYLELENTRTKCKHHLQYFVKSLPYKNPPQRAECERKGVFRKETTIYKQILPNIQRYASRKLFPQCYFAREDIMVLEDLTLHYRHLKANESYSLEHYKLVLGHLAALHAASIAWEEAEQFNIGERYKHVFKELLMSSENEWFITGLKGIVFLAARHVKYQTERAQSFIKEKLFNLLRKTEHLVEPSKNIRNVLCHRDTWDRNILFGFASQTASLPSSCCIVDFQLTQYCSPTLDVLFLLYILVPSAEERRDLYDQALGYYHDALQAEFVRLGLPAKLISRENFIEECERTRLAGLTMKALTEPQTKMLAGISNKLRSEEPEKFDSYLNCDRSEMYLRVMQMQPGYEETIMQPIAELVDYLMEHEKLYV</sequence>
<dbReference type="PANTHER" id="PTHR11012">
    <property type="entry name" value="PROTEIN KINASE-LIKE DOMAIN-CONTAINING"/>
    <property type="match status" value="1"/>
</dbReference>
<dbReference type="KEGG" id="dhe:111601651"/>
<protein>
    <submittedName>
        <fullName evidence="3">Uncharacterized protein LOC111601651</fullName>
    </submittedName>
</protein>
<dbReference type="InterPro" id="IPR004119">
    <property type="entry name" value="EcKL"/>
</dbReference>
<evidence type="ECO:0000313" key="3">
    <source>
        <dbReference type="RefSeq" id="XP_023174105.2"/>
    </source>
</evidence>
<dbReference type="RefSeq" id="XP_023174105.2">
    <property type="nucleotide sequence ID" value="XM_023318337.2"/>
</dbReference>
<dbReference type="SMART" id="SM00587">
    <property type="entry name" value="CHK"/>
    <property type="match status" value="1"/>
</dbReference>
<name>A0A6J1M041_DROHY</name>
<dbReference type="OMA" id="LTQYCSP"/>
<dbReference type="GeneID" id="111601651"/>
<dbReference type="Proteomes" id="UP000504633">
    <property type="component" value="Unplaced"/>
</dbReference>
<accession>A0A6J1M041</accession>
<keyword evidence="2" id="KW-1185">Reference proteome</keyword>
<dbReference type="Gene3D" id="3.90.1200.10">
    <property type="match status" value="1"/>
</dbReference>
<dbReference type="SUPFAM" id="SSF56112">
    <property type="entry name" value="Protein kinase-like (PK-like)"/>
    <property type="match status" value="1"/>
</dbReference>
<gene>
    <name evidence="3" type="primary">LOC111601651</name>
</gene>
<organism evidence="2 3">
    <name type="scientific">Drosophila hydei</name>
    <name type="common">Fruit fly</name>
    <dbReference type="NCBI Taxonomy" id="7224"/>
    <lineage>
        <taxon>Eukaryota</taxon>
        <taxon>Metazoa</taxon>
        <taxon>Ecdysozoa</taxon>
        <taxon>Arthropoda</taxon>
        <taxon>Hexapoda</taxon>
        <taxon>Insecta</taxon>
        <taxon>Pterygota</taxon>
        <taxon>Neoptera</taxon>
        <taxon>Endopterygota</taxon>
        <taxon>Diptera</taxon>
        <taxon>Brachycera</taxon>
        <taxon>Muscomorpha</taxon>
        <taxon>Ephydroidea</taxon>
        <taxon>Drosophilidae</taxon>
        <taxon>Drosophila</taxon>
    </lineage>
</organism>
<dbReference type="AlphaFoldDB" id="A0A6J1M041"/>
<evidence type="ECO:0000313" key="2">
    <source>
        <dbReference type="Proteomes" id="UP000504633"/>
    </source>
</evidence>
<reference evidence="3" key="1">
    <citation type="submission" date="2025-08" db="UniProtKB">
        <authorList>
            <consortium name="RefSeq"/>
        </authorList>
    </citation>
    <scope>IDENTIFICATION</scope>
    <source>
        <strain evidence="3">15085-1641.00</strain>
        <tissue evidence="3">Whole body</tissue>
    </source>
</reference>
<dbReference type="InterPro" id="IPR011009">
    <property type="entry name" value="Kinase-like_dom_sf"/>
</dbReference>